<protein>
    <submittedName>
        <fullName evidence="2">Uncharacterized protein</fullName>
    </submittedName>
</protein>
<proteinExistence type="predicted"/>
<keyword evidence="3" id="KW-1185">Reference proteome</keyword>
<organism evidence="2 3">
    <name type="scientific">Arachis hypogaea</name>
    <name type="common">Peanut</name>
    <dbReference type="NCBI Taxonomy" id="3818"/>
    <lineage>
        <taxon>Eukaryota</taxon>
        <taxon>Viridiplantae</taxon>
        <taxon>Streptophyta</taxon>
        <taxon>Embryophyta</taxon>
        <taxon>Tracheophyta</taxon>
        <taxon>Spermatophyta</taxon>
        <taxon>Magnoliopsida</taxon>
        <taxon>eudicotyledons</taxon>
        <taxon>Gunneridae</taxon>
        <taxon>Pentapetalae</taxon>
        <taxon>rosids</taxon>
        <taxon>fabids</taxon>
        <taxon>Fabales</taxon>
        <taxon>Fabaceae</taxon>
        <taxon>Papilionoideae</taxon>
        <taxon>50 kb inversion clade</taxon>
        <taxon>dalbergioids sensu lato</taxon>
        <taxon>Dalbergieae</taxon>
        <taxon>Pterocarpus clade</taxon>
        <taxon>Arachis</taxon>
    </lineage>
</organism>
<feature type="compositionally biased region" description="Polar residues" evidence="1">
    <location>
        <begin position="19"/>
        <end position="38"/>
    </location>
</feature>
<dbReference type="AlphaFoldDB" id="A0A445BLD2"/>
<gene>
    <name evidence="2" type="ORF">Ahy_A09g045037</name>
</gene>
<dbReference type="EMBL" id="SDMP01000009">
    <property type="protein sequence ID" value="RYR39479.1"/>
    <property type="molecule type" value="Genomic_DNA"/>
</dbReference>
<evidence type="ECO:0000313" key="3">
    <source>
        <dbReference type="Proteomes" id="UP000289738"/>
    </source>
</evidence>
<dbReference type="Proteomes" id="UP000289738">
    <property type="component" value="Chromosome A09"/>
</dbReference>
<reference evidence="2 3" key="1">
    <citation type="submission" date="2019-01" db="EMBL/GenBank/DDBJ databases">
        <title>Sequencing of cultivated peanut Arachis hypogaea provides insights into genome evolution and oil improvement.</title>
        <authorList>
            <person name="Chen X."/>
        </authorList>
    </citation>
    <scope>NUCLEOTIDE SEQUENCE [LARGE SCALE GENOMIC DNA]</scope>
    <source>
        <strain evidence="3">cv. Fuhuasheng</strain>
        <tissue evidence="2">Leaves</tissue>
    </source>
</reference>
<feature type="region of interest" description="Disordered" evidence="1">
    <location>
        <begin position="19"/>
        <end position="43"/>
    </location>
</feature>
<accession>A0A445BLD2</accession>
<evidence type="ECO:0000256" key="1">
    <source>
        <dbReference type="SAM" id="MobiDB-lite"/>
    </source>
</evidence>
<evidence type="ECO:0000313" key="2">
    <source>
        <dbReference type="EMBL" id="RYR39479.1"/>
    </source>
</evidence>
<comment type="caution">
    <text evidence="2">The sequence shown here is derived from an EMBL/GenBank/DDBJ whole genome shotgun (WGS) entry which is preliminary data.</text>
</comment>
<name>A0A445BLD2_ARAHY</name>
<sequence>MEVVDLKCEAAATTVGFEQSSMVHNSSHTSEANDSGTLNPDKEDNNLVTVFSFSFKTPTQNTHRRSHDSRDVSGLHKLNVAYHKKISVIEVDPLQ</sequence>